<sequence>MGSENDGLDAAEDIRVALGRVSSEHPEEFFNIANDLRALGCDAAAVPFYEKAIAAGVVEAVYNLALLHHECGDVDRARQGFVTASEHGDAKGAFMAAQIFEACGEHQAAALHYARALELPETPVRLARVLRLLGMSADADRIIDESVATSWESAVEYALRETTPTYEGLEILDRHWTAGEHQVAVTMALLLGEAERTDDAEALLLVAAEQGDVHALTNLGSLWCDNGDLEAARRAWHRAAERGDEVAANLLERHGYT</sequence>
<dbReference type="InterPro" id="IPR019734">
    <property type="entry name" value="TPR_rpt"/>
</dbReference>
<dbReference type="Proteomes" id="UP000221394">
    <property type="component" value="Unassembled WGS sequence"/>
</dbReference>
<dbReference type="AlphaFoldDB" id="A0A2A9EEJ3"/>
<organism evidence="1 2">
    <name type="scientific">Flavimobilis soli</name>
    <dbReference type="NCBI Taxonomy" id="442709"/>
    <lineage>
        <taxon>Bacteria</taxon>
        <taxon>Bacillati</taxon>
        <taxon>Actinomycetota</taxon>
        <taxon>Actinomycetes</taxon>
        <taxon>Micrococcales</taxon>
        <taxon>Jonesiaceae</taxon>
        <taxon>Flavimobilis</taxon>
    </lineage>
</organism>
<dbReference type="OrthoDB" id="5143216at2"/>
<dbReference type="EMBL" id="PDJH01000001">
    <property type="protein sequence ID" value="PFG36640.1"/>
    <property type="molecule type" value="Genomic_DNA"/>
</dbReference>
<dbReference type="SUPFAM" id="SSF48452">
    <property type="entry name" value="TPR-like"/>
    <property type="match status" value="1"/>
</dbReference>
<proteinExistence type="predicted"/>
<evidence type="ECO:0000313" key="2">
    <source>
        <dbReference type="Proteomes" id="UP000221394"/>
    </source>
</evidence>
<comment type="caution">
    <text evidence="1">The sequence shown here is derived from an EMBL/GenBank/DDBJ whole genome shotgun (WGS) entry which is preliminary data.</text>
</comment>
<protein>
    <recommendedName>
        <fullName evidence="3">Tetratricopeptide repeat protein</fullName>
    </recommendedName>
</protein>
<dbReference type="SMART" id="SM00028">
    <property type="entry name" value="TPR"/>
    <property type="match status" value="3"/>
</dbReference>
<dbReference type="InterPro" id="IPR011990">
    <property type="entry name" value="TPR-like_helical_dom_sf"/>
</dbReference>
<accession>A0A2A9EEJ3</accession>
<evidence type="ECO:0008006" key="3">
    <source>
        <dbReference type="Google" id="ProtNLM"/>
    </source>
</evidence>
<name>A0A2A9EEJ3_9MICO</name>
<keyword evidence="2" id="KW-1185">Reference proteome</keyword>
<gene>
    <name evidence="1" type="ORF">ATL41_1372</name>
</gene>
<dbReference type="RefSeq" id="WP_098457798.1">
    <property type="nucleotide sequence ID" value="NZ_PDJH01000001.1"/>
</dbReference>
<dbReference type="Gene3D" id="1.25.40.10">
    <property type="entry name" value="Tetratricopeptide repeat domain"/>
    <property type="match status" value="2"/>
</dbReference>
<reference evidence="1 2" key="1">
    <citation type="submission" date="2017-10" db="EMBL/GenBank/DDBJ databases">
        <title>Sequencing the genomes of 1000 actinobacteria strains.</title>
        <authorList>
            <person name="Klenk H.-P."/>
        </authorList>
    </citation>
    <scope>NUCLEOTIDE SEQUENCE [LARGE SCALE GENOMIC DNA]</scope>
    <source>
        <strain evidence="1 2">DSM 21574</strain>
    </source>
</reference>
<evidence type="ECO:0000313" key="1">
    <source>
        <dbReference type="EMBL" id="PFG36640.1"/>
    </source>
</evidence>